<dbReference type="InterPro" id="IPR016039">
    <property type="entry name" value="Thiolase-like"/>
</dbReference>
<dbReference type="GO" id="GO:0043041">
    <property type="term" value="P:amino acid activation for nonribosomal peptide biosynthetic process"/>
    <property type="evidence" value="ECO:0007669"/>
    <property type="project" value="TreeGrafter"/>
</dbReference>
<feature type="domain" description="Carrier" evidence="9">
    <location>
        <begin position="845"/>
        <end position="920"/>
    </location>
</feature>
<proteinExistence type="inferred from homology"/>
<dbReference type="CDD" id="cd05930">
    <property type="entry name" value="A_NRPS"/>
    <property type="match status" value="1"/>
</dbReference>
<keyword evidence="3" id="KW-0597">Phosphoprotein</keyword>
<evidence type="ECO:0000256" key="5">
    <source>
        <dbReference type="ARBA" id="ARBA00022832"/>
    </source>
</evidence>
<dbReference type="SUPFAM" id="SSF47336">
    <property type="entry name" value="ACP-like"/>
    <property type="match status" value="2"/>
</dbReference>
<dbReference type="PANTHER" id="PTHR45527">
    <property type="entry name" value="NONRIBOSOMAL PEPTIDE SYNTHETASE"/>
    <property type="match status" value="1"/>
</dbReference>
<evidence type="ECO:0000256" key="6">
    <source>
        <dbReference type="ARBA" id="ARBA00023098"/>
    </source>
</evidence>
<dbReference type="InterPro" id="IPR009081">
    <property type="entry name" value="PP-bd_ACP"/>
</dbReference>
<dbReference type="Gene3D" id="3.30.559.30">
    <property type="entry name" value="Nonribosomal peptide synthetase, condensation domain"/>
    <property type="match status" value="1"/>
</dbReference>
<dbReference type="InterPro" id="IPR045851">
    <property type="entry name" value="AMP-bd_C_sf"/>
</dbReference>
<dbReference type="Gene3D" id="3.40.50.980">
    <property type="match status" value="2"/>
</dbReference>
<feature type="domain" description="Ketosynthase family 3 (KS3)" evidence="10">
    <location>
        <begin position="2"/>
        <end position="433"/>
    </location>
</feature>
<dbReference type="Gene3D" id="1.10.1240.100">
    <property type="match status" value="1"/>
</dbReference>
<dbReference type="Gene3D" id="3.40.366.10">
    <property type="entry name" value="Malonyl-Coenzyme A Acyl Carrier Protein, domain 2"/>
    <property type="match status" value="1"/>
</dbReference>
<dbReference type="FunFam" id="3.40.47.10:FF:000042">
    <property type="entry name" value="Polyketide synthase Pks13"/>
    <property type="match status" value="1"/>
</dbReference>
<dbReference type="GO" id="GO:0006633">
    <property type="term" value="P:fatty acid biosynthetic process"/>
    <property type="evidence" value="ECO:0007669"/>
    <property type="project" value="InterPro"/>
</dbReference>
<evidence type="ECO:0000256" key="3">
    <source>
        <dbReference type="ARBA" id="ARBA00022553"/>
    </source>
</evidence>
<dbReference type="OrthoDB" id="9778690at2"/>
<dbReference type="InterPro" id="IPR023213">
    <property type="entry name" value="CAT-like_dom_sf"/>
</dbReference>
<dbReference type="GO" id="GO:0044550">
    <property type="term" value="P:secondary metabolite biosynthetic process"/>
    <property type="evidence" value="ECO:0007669"/>
    <property type="project" value="TreeGrafter"/>
</dbReference>
<dbReference type="InterPro" id="IPR014043">
    <property type="entry name" value="Acyl_transferase_dom"/>
</dbReference>
<accession>A0A1L4CYU1</accession>
<keyword evidence="4" id="KW-0808">Transferase</keyword>
<evidence type="ECO:0000256" key="7">
    <source>
        <dbReference type="ARBA" id="ARBA00023268"/>
    </source>
</evidence>
<dbReference type="SMART" id="SM01294">
    <property type="entry name" value="PKS_PP_betabranch"/>
    <property type="match status" value="1"/>
</dbReference>
<protein>
    <recommendedName>
        <fullName evidence="13">Carrier domain-containing protein</fullName>
    </recommendedName>
</protein>
<keyword evidence="2" id="KW-0596">Phosphopantetheine</keyword>
<reference evidence="11 12" key="1">
    <citation type="submission" date="2016-10" db="EMBL/GenBank/DDBJ databases">
        <title>Silvanigrella aquatica sp. nov., isolated from a freshwater lake located in the Black Forest, Germany, description of Silvanigrellaceae fam. nov., Silvanigrellales ord. nov., reclassification of the order Bdellovibrionales in the class Oligoflexia, reclassification of the families Bacteriovoracaceae and Halobacteriovoraceae in the new order Bacteriovoracales ord. nov., and reclassification of the family Pseudobacteriovoracaceae in the order Oligoflexiales.</title>
        <authorList>
            <person name="Hahn M.W."/>
            <person name="Schmidt J."/>
            <person name="Koll U."/>
            <person name="Rohde M."/>
            <person name="Verbag S."/>
            <person name="Pitt A."/>
            <person name="Nakai R."/>
            <person name="Naganuma T."/>
            <person name="Lang E."/>
        </authorList>
    </citation>
    <scope>NUCLEOTIDE SEQUENCE [LARGE SCALE GENOMIC DNA]</scope>
    <source>
        <strain evidence="11 12">MWH-Nonnen-W8red</strain>
    </source>
</reference>
<dbReference type="Pfam" id="PF00550">
    <property type="entry name" value="PP-binding"/>
    <property type="match status" value="2"/>
</dbReference>
<dbReference type="SMART" id="SM00825">
    <property type="entry name" value="PKS_KS"/>
    <property type="match status" value="1"/>
</dbReference>
<dbReference type="Proteomes" id="UP000184731">
    <property type="component" value="Chromosome"/>
</dbReference>
<dbReference type="FunFam" id="3.40.50.980:FF:000001">
    <property type="entry name" value="Non-ribosomal peptide synthetase"/>
    <property type="match status" value="1"/>
</dbReference>
<dbReference type="PROSITE" id="PS50075">
    <property type="entry name" value="CARRIER"/>
    <property type="match status" value="2"/>
</dbReference>
<dbReference type="CDD" id="cd00833">
    <property type="entry name" value="PKS"/>
    <property type="match status" value="1"/>
</dbReference>
<evidence type="ECO:0000259" key="9">
    <source>
        <dbReference type="PROSITE" id="PS50075"/>
    </source>
</evidence>
<dbReference type="SMART" id="SM00827">
    <property type="entry name" value="PKS_AT"/>
    <property type="match status" value="1"/>
</dbReference>
<dbReference type="PROSITE" id="PS52004">
    <property type="entry name" value="KS3_2"/>
    <property type="match status" value="1"/>
</dbReference>
<dbReference type="Pfam" id="PF02801">
    <property type="entry name" value="Ketoacyl-synt_C"/>
    <property type="match status" value="1"/>
</dbReference>
<dbReference type="InterPro" id="IPR018201">
    <property type="entry name" value="Ketoacyl_synth_AS"/>
</dbReference>
<dbReference type="SUPFAM" id="SSF52777">
    <property type="entry name" value="CoA-dependent acyltransferases"/>
    <property type="match status" value="2"/>
</dbReference>
<dbReference type="PROSITE" id="PS00012">
    <property type="entry name" value="PHOSPHOPANTETHEINE"/>
    <property type="match status" value="1"/>
</dbReference>
<evidence type="ECO:0000256" key="8">
    <source>
        <dbReference type="ARBA" id="ARBA00029443"/>
    </source>
</evidence>
<organism evidence="11 12">
    <name type="scientific">Silvanigrella aquatica</name>
    <dbReference type="NCBI Taxonomy" id="1915309"/>
    <lineage>
        <taxon>Bacteria</taxon>
        <taxon>Pseudomonadati</taxon>
        <taxon>Bdellovibrionota</taxon>
        <taxon>Oligoflexia</taxon>
        <taxon>Silvanigrellales</taxon>
        <taxon>Silvanigrellaceae</taxon>
        <taxon>Silvanigrella</taxon>
    </lineage>
</organism>
<dbReference type="InterPro" id="IPR020845">
    <property type="entry name" value="AMP-binding_CS"/>
</dbReference>
<dbReference type="EMBL" id="CP017834">
    <property type="protein sequence ID" value="APJ03118.1"/>
    <property type="molecule type" value="Genomic_DNA"/>
</dbReference>
<dbReference type="SMART" id="SM00823">
    <property type="entry name" value="PKS_PP"/>
    <property type="match status" value="2"/>
</dbReference>
<evidence type="ECO:0008006" key="13">
    <source>
        <dbReference type="Google" id="ProtNLM"/>
    </source>
</evidence>
<dbReference type="SUPFAM" id="SSF52151">
    <property type="entry name" value="FabD/lysophospholipase-like"/>
    <property type="match status" value="1"/>
</dbReference>
<dbReference type="Gene3D" id="1.10.1200.10">
    <property type="entry name" value="ACP-like"/>
    <property type="match status" value="2"/>
</dbReference>
<comment type="cofactor">
    <cofactor evidence="1">
        <name>pantetheine 4'-phosphate</name>
        <dbReference type="ChEBI" id="CHEBI:47942"/>
    </cofactor>
</comment>
<dbReference type="STRING" id="1915309.AXG55_04020"/>
<keyword evidence="5" id="KW-0276">Fatty acid metabolism</keyword>
<dbReference type="Gene3D" id="3.30.300.30">
    <property type="match status" value="1"/>
</dbReference>
<dbReference type="NCBIfam" id="TIGR01733">
    <property type="entry name" value="AA-adenyl-dom"/>
    <property type="match status" value="1"/>
</dbReference>
<evidence type="ECO:0000313" key="11">
    <source>
        <dbReference type="EMBL" id="APJ03118.1"/>
    </source>
</evidence>
<dbReference type="RefSeq" id="WP_148696838.1">
    <property type="nucleotide sequence ID" value="NZ_CP017834.1"/>
</dbReference>
<keyword evidence="6" id="KW-0443">Lipid metabolism</keyword>
<name>A0A1L4CYU1_9BACT</name>
<dbReference type="Gene3D" id="3.30.70.3290">
    <property type="match status" value="1"/>
</dbReference>
<dbReference type="InterPro" id="IPR000873">
    <property type="entry name" value="AMP-dep_synth/lig_dom"/>
</dbReference>
<dbReference type="KEGG" id="saqi:AXG55_04020"/>
<dbReference type="Pfam" id="PF00109">
    <property type="entry name" value="ketoacyl-synt"/>
    <property type="match status" value="1"/>
</dbReference>
<dbReference type="InterPro" id="IPR016035">
    <property type="entry name" value="Acyl_Trfase/lysoPLipase"/>
</dbReference>
<dbReference type="InterPro" id="IPR020806">
    <property type="entry name" value="PKS_PP-bd"/>
</dbReference>
<dbReference type="SUPFAM" id="SSF56801">
    <property type="entry name" value="Acetyl-CoA synthetase-like"/>
    <property type="match status" value="1"/>
</dbReference>
<dbReference type="PANTHER" id="PTHR45527:SF1">
    <property type="entry name" value="FATTY ACID SYNTHASE"/>
    <property type="match status" value="1"/>
</dbReference>
<dbReference type="InterPro" id="IPR010071">
    <property type="entry name" value="AA_adenyl_dom"/>
</dbReference>
<dbReference type="CDD" id="cd19531">
    <property type="entry name" value="LCL_NRPS-like"/>
    <property type="match status" value="1"/>
</dbReference>
<dbReference type="Pfam" id="PF22621">
    <property type="entry name" value="CurL-like_PKS_C"/>
    <property type="match status" value="1"/>
</dbReference>
<dbReference type="InterPro" id="IPR006162">
    <property type="entry name" value="Ppantetheine_attach_site"/>
</dbReference>
<dbReference type="PROSITE" id="PS00455">
    <property type="entry name" value="AMP_BINDING"/>
    <property type="match status" value="1"/>
</dbReference>
<dbReference type="Gene3D" id="3.40.47.10">
    <property type="match status" value="1"/>
</dbReference>
<keyword evidence="7" id="KW-0511">Multifunctional enzyme</keyword>
<evidence type="ECO:0000256" key="4">
    <source>
        <dbReference type="ARBA" id="ARBA00022679"/>
    </source>
</evidence>
<evidence type="ECO:0000256" key="1">
    <source>
        <dbReference type="ARBA" id="ARBA00001957"/>
    </source>
</evidence>
<dbReference type="Gene3D" id="2.30.38.10">
    <property type="entry name" value="Luciferase, Domain 3"/>
    <property type="match status" value="1"/>
</dbReference>
<dbReference type="InterPro" id="IPR014031">
    <property type="entry name" value="Ketoacyl_synth_C"/>
</dbReference>
<dbReference type="InterPro" id="IPR001242">
    <property type="entry name" value="Condensation_dom"/>
</dbReference>
<comment type="similarity">
    <text evidence="8">In the C-terminal section; belongs to the NRP synthetase family.</text>
</comment>
<evidence type="ECO:0000259" key="10">
    <source>
        <dbReference type="PROSITE" id="PS52004"/>
    </source>
</evidence>
<sequence length="2021" mass="230320">MTNSIAIIGMAGRFPGAKNINEFWENLCLGKESISTFSLEELLNNGVSTELLENENYVRAKGYLEGAELFDANFFNISPREAETMDPQHRVFLECAWEALENAGYYSENEAGRISVIAGVSGLGSNSYYQQNLAQNEEVKKHVSNYQLNINNGSDFFSTRVSYKLNFTGPSYTIQSGCSTSLLAIAQACQNLITYQCDVALAGAATIEMPIKTGYLYQNGMILSPDGHCKAFDAEANGTVPGNGVGIVVLKRLEEAITDKDTIYTVIKGFAINNDGNRKIGYTAPSTRGQSSVIAEAQAIAGISPETISYVEAHGTGTKKGDPIELAGLIEAFKEKTKKKQYCALGSVKTNIGHLDATAGVAGLIKTALCFTHKQLPPSLHFSSPHPEIDFLNSPFYVNTKLKKWEKEGNLPRRAGLSSFGIGGTNVHLVLEEAPSKIISHTELKEHEWKIIPLSAKNPKSLEKMRLNLFHFLENNPEVSLEDTAYTYQTGRCPFSFRSVIIAKDRNELIFNPKKTSSQDMFLSESRVNNVPQVAFVFLGNHDYYINMSWNLYQNYSVFRETIDTCSCLVKEMIKIDIRTILYPNLFSHIEIPFDFKNKHSLTNYSEIKTLILFIFEYAMGKLWIELGAKPDVLISHSTGIYAAACLAEVFSLTDGLKLVAYNSKLLPNHIDDILEISFFEPKTALISPYASELITSEDAKNYKYWTKYILESSKPHSGLDFINRNFEKYLFLNIDSQSIFLDKLEKNSENYFDLSILNLHPHPKGKNTDYSLNISILLAKMWLSGILINWKIYNTNFSGKKVSLPTYPFQHEKYWIEKLNFIEVKSLNSKDEKKIFVANNSNVMSKNDFAIEIAKIWSQYLGISSIDINDNFFELGGDSLTANQAIHNIQQVLSVSCPVSIIFNYPTPIALASHLFPQKNSIDMYNCKDKFDDNHIGILSFTQQRIWFLEQYEAGIYNVPLAIKLTGLINIKNLEKSFNILIERHQSLRSVFRLDEQSNPQQFSLPPYLIDLNVHIIQESEIDSILKQESHSLFDLAVGPLFTVKLYKLTEREHILFINQHHIITDGWSINILFDELSIIYNRLNNNIVKNLNPLNYQYSEFSLYQKKLIQESSFKEQIKFWEKTLSNYSQLELKTDYQRPLVAKHVGKSFYFELEGELSESLKNIGKNNSATLFMVLLSGLNILLHRYSNQDDIIVGTPIANRSNERMKSIIGFFANTIVIRNKITVNQTYIDFLEQVKQNCSDAYNNQDIPFEKLLEILDIQRDTSRNPIFQVMMLLQQKSTDEYLKLSDLQSEVIHNCYDTSQFDLTFHLCEKKSGLTCRIEYNTSLFREETIAKIKTHFKNILCCIAENPDTKISSIQLQSKLEIQELLYNRNKTEELCFKNKTIHQLFAEQVAKTPDLIAVYFEDNQITYRELDLISNKYSFFINEKYYEHYQKNILNDSLIGICLDRSLEMVIVLLAILKTGAAYVPLDSTYPEKRLKGIIEDSKITLIISEEKILNNKFFLNQYNNIIVLLNDFNKNEYNESFPTSQNISSANDLAYVLYTSGSTGLPKGVMIEHASVTNLLQDFRKKLHISSENCLISGTSINFDISVLEIFLPLISGAKLRFLSHIEARDPEKFAFYIKENSNCIVQATPSVWSMLVDLLSNSTPKDMITLVGGEQLNESLAKKLLNLSRKVWNVYGPTETTIWSTYNELLVSTDYKIIGNCFANTQIYILNDNLNLVPDGVIGELHISGNGLARGYLNQPKLTSEKFIDNPFMSSIENSRIYKTGDLVRWLEDKGLEYIGRSDSQVKILGHRIEISEIEHALSKHEFIEKCICNVHSYNEQKQIIAYYIPVISENKIPDSEREFSAILKTYLAQELVEYMIPYFFIKLSEFPLTSNKKIDRNKLPPPNYNKLINITPNSIPQNKVEDLIASIWCEVLSLQKVDIDTSFFTLGGNSLLITKVHYRLNKIGYKVSIIDLFKYPTIRLISLEIEKLNSISSSEINISQTKKMPKRSFLSYKDRINSKNNNGLN</sequence>
<gene>
    <name evidence="11" type="ORF">AXG55_04020</name>
</gene>
<dbReference type="InterPro" id="IPR001227">
    <property type="entry name" value="Ac_transferase_dom_sf"/>
</dbReference>
<dbReference type="InterPro" id="IPR036736">
    <property type="entry name" value="ACP-like_sf"/>
</dbReference>
<evidence type="ECO:0000256" key="2">
    <source>
        <dbReference type="ARBA" id="ARBA00022450"/>
    </source>
</evidence>
<dbReference type="SUPFAM" id="SSF53901">
    <property type="entry name" value="Thiolase-like"/>
    <property type="match status" value="1"/>
</dbReference>
<dbReference type="GO" id="GO:0031177">
    <property type="term" value="F:phosphopantetheine binding"/>
    <property type="evidence" value="ECO:0007669"/>
    <property type="project" value="InterPro"/>
</dbReference>
<dbReference type="InterPro" id="IPR014030">
    <property type="entry name" value="Ketoacyl_synth_N"/>
</dbReference>
<dbReference type="Pfam" id="PF00501">
    <property type="entry name" value="AMP-binding"/>
    <property type="match status" value="1"/>
</dbReference>
<dbReference type="Gene3D" id="3.30.559.10">
    <property type="entry name" value="Chloramphenicol acetyltransferase-like domain"/>
    <property type="match status" value="1"/>
</dbReference>
<dbReference type="Pfam" id="PF00668">
    <property type="entry name" value="Condensation"/>
    <property type="match status" value="1"/>
</dbReference>
<dbReference type="GO" id="GO:0005737">
    <property type="term" value="C:cytoplasm"/>
    <property type="evidence" value="ECO:0007669"/>
    <property type="project" value="TreeGrafter"/>
</dbReference>
<feature type="domain" description="Carrier" evidence="9">
    <location>
        <begin position="1911"/>
        <end position="1985"/>
    </location>
</feature>
<dbReference type="GO" id="GO:0004315">
    <property type="term" value="F:3-oxoacyl-[acyl-carrier-protein] synthase activity"/>
    <property type="evidence" value="ECO:0007669"/>
    <property type="project" value="InterPro"/>
</dbReference>
<keyword evidence="12" id="KW-1185">Reference proteome</keyword>
<dbReference type="InterPro" id="IPR020841">
    <property type="entry name" value="PKS_Beta-ketoAc_synthase_dom"/>
</dbReference>
<dbReference type="PROSITE" id="PS00606">
    <property type="entry name" value="KS3_1"/>
    <property type="match status" value="1"/>
</dbReference>
<evidence type="ECO:0000313" key="12">
    <source>
        <dbReference type="Proteomes" id="UP000184731"/>
    </source>
</evidence>